<evidence type="ECO:0000313" key="2">
    <source>
        <dbReference type="Proteomes" id="UP000248863"/>
    </source>
</evidence>
<evidence type="ECO:0008006" key="3">
    <source>
        <dbReference type="Google" id="ProtNLM"/>
    </source>
</evidence>
<organism evidence="1 2">
    <name type="scientific">Rhodoplanes elegans</name>
    <dbReference type="NCBI Taxonomy" id="29408"/>
    <lineage>
        <taxon>Bacteria</taxon>
        <taxon>Pseudomonadati</taxon>
        <taxon>Pseudomonadota</taxon>
        <taxon>Alphaproteobacteria</taxon>
        <taxon>Hyphomicrobiales</taxon>
        <taxon>Nitrobacteraceae</taxon>
        <taxon>Rhodoplanes</taxon>
    </lineage>
</organism>
<dbReference type="AlphaFoldDB" id="A0A327K3K2"/>
<name>A0A327K3K2_9BRAD</name>
<reference evidence="1 2" key="1">
    <citation type="submission" date="2017-07" db="EMBL/GenBank/DDBJ databases">
        <title>Draft Genome Sequences of Select Purple Nonsulfur Bacteria.</title>
        <authorList>
            <person name="Lasarre B."/>
            <person name="Mckinlay J.B."/>
        </authorList>
    </citation>
    <scope>NUCLEOTIDE SEQUENCE [LARGE SCALE GENOMIC DNA]</scope>
    <source>
        <strain evidence="1 2">DSM 11907</strain>
    </source>
</reference>
<gene>
    <name evidence="1" type="ORF">CH338_28065</name>
</gene>
<proteinExistence type="predicted"/>
<dbReference type="OrthoDB" id="344729at2"/>
<comment type="caution">
    <text evidence="1">The sequence shown here is derived from an EMBL/GenBank/DDBJ whole genome shotgun (WGS) entry which is preliminary data.</text>
</comment>
<dbReference type="NCBIfam" id="NF041384">
    <property type="entry name" value="YHS_seleno_dom"/>
    <property type="match status" value="1"/>
</dbReference>
<dbReference type="Proteomes" id="UP000248863">
    <property type="component" value="Unassembled WGS sequence"/>
</dbReference>
<keyword evidence="2" id="KW-1185">Reference proteome</keyword>
<dbReference type="EMBL" id="NPEU01000642">
    <property type="protein sequence ID" value="RAI29958.1"/>
    <property type="molecule type" value="Genomic_DNA"/>
</dbReference>
<sequence>MTPRRRTLQTARVLAVLVVSVLAVAFAPAGGPLAATSERVVTDRYSGLALAGFDPVAYFVDGQPELGRPEYEYDHHGIVWRFRNEGNRNAFADNPGVYGPLFGGYDPVGVARGVSRPGHPEIFLVVRGRLMLFYSETARSKFLADPVGVLTDAQSHWPTAPSWCPAIRPAPCSRRR</sequence>
<evidence type="ECO:0000313" key="1">
    <source>
        <dbReference type="EMBL" id="RAI29958.1"/>
    </source>
</evidence>
<dbReference type="RefSeq" id="WP_111360377.1">
    <property type="nucleotide sequence ID" value="NZ_NPEU01000642.1"/>
</dbReference>
<accession>A0A327K3K2</accession>
<protein>
    <recommendedName>
        <fullName evidence="3">YHS domain-containing protein</fullName>
    </recommendedName>
</protein>